<proteinExistence type="predicted"/>
<dbReference type="Pfam" id="PF13699">
    <property type="entry name" value="eCIS_core"/>
    <property type="match status" value="1"/>
</dbReference>
<dbReference type="InterPro" id="IPR025295">
    <property type="entry name" value="eCIS_core_dom"/>
</dbReference>
<name>A0A075MP40_9ARCH</name>
<dbReference type="EMBL" id="CP007174">
    <property type="protein sequence ID" value="AIF82567.1"/>
    <property type="molecule type" value="Genomic_DNA"/>
</dbReference>
<protein>
    <recommendedName>
        <fullName evidence="2">eCIS core domain-containing protein</fullName>
    </recommendedName>
</protein>
<dbReference type="STRING" id="1459636.NTE_00486"/>
<evidence type="ECO:0000256" key="1">
    <source>
        <dbReference type="SAM" id="MobiDB-lite"/>
    </source>
</evidence>
<gene>
    <name evidence="3" type="ORF">NTE_00486</name>
</gene>
<evidence type="ECO:0000259" key="2">
    <source>
        <dbReference type="Pfam" id="PF13699"/>
    </source>
</evidence>
<dbReference type="KEGG" id="nev:NTE_00486"/>
<feature type="compositionally biased region" description="Low complexity" evidence="1">
    <location>
        <begin position="7"/>
        <end position="22"/>
    </location>
</feature>
<feature type="region of interest" description="Disordered" evidence="1">
    <location>
        <begin position="69"/>
        <end position="117"/>
    </location>
</feature>
<feature type="region of interest" description="Disordered" evidence="1">
    <location>
        <begin position="871"/>
        <end position="930"/>
    </location>
</feature>
<feature type="domain" description="eCIS core" evidence="2">
    <location>
        <begin position="121"/>
        <end position="196"/>
    </location>
</feature>
<dbReference type="HOGENOM" id="CLU_282389_0_0_2"/>
<evidence type="ECO:0000313" key="4">
    <source>
        <dbReference type="Proteomes" id="UP000028194"/>
    </source>
</evidence>
<evidence type="ECO:0000313" key="3">
    <source>
        <dbReference type="EMBL" id="AIF82567.1"/>
    </source>
</evidence>
<organism evidence="3 4">
    <name type="scientific">Candidatus Nitrososphaera evergladensis SR1</name>
    <dbReference type="NCBI Taxonomy" id="1459636"/>
    <lineage>
        <taxon>Archaea</taxon>
        <taxon>Nitrososphaerota</taxon>
        <taxon>Nitrososphaeria</taxon>
        <taxon>Nitrososphaerales</taxon>
        <taxon>Nitrososphaeraceae</taxon>
        <taxon>Nitrososphaera</taxon>
    </lineage>
</organism>
<dbReference type="eggNOG" id="arCOG10869">
    <property type="taxonomic scope" value="Archaea"/>
</dbReference>
<feature type="compositionally biased region" description="Polar residues" evidence="1">
    <location>
        <begin position="79"/>
        <end position="99"/>
    </location>
</feature>
<feature type="region of interest" description="Disordered" evidence="1">
    <location>
        <begin position="294"/>
        <end position="321"/>
    </location>
</feature>
<dbReference type="Proteomes" id="UP000028194">
    <property type="component" value="Chromosome"/>
</dbReference>
<sequence>MSSAFQSAGEKSSKASEISSISGVLSKSHELGHKNSADTGESFLSTHKKMVQRFSVNGFDFAKTGIFEPDLHGPGKSPENVQEDSSQKAIARTSDSILDSDTAKNAPPIVQGVLRSPGRSLDPHALEFFGSRLGHDFRNVRLHDDEAASYSASIFGAKAYTFGNHVVFNKGRNNQSTEGLQLFTHELAHVVQQDMGKGTGLQASTPQAEDEAREISALDQAESATVKVAAGTGMAFSLEDWQNSTPDVSTRSYTELIEDIDQISQWLDRQTTSSFESTHLEEVLVQLRGEVARRDAAARGRSPRRPRGRTRAAKSGTAAPANEAMQMPRVLAERSSFAYENSDEMRREVDLIMAWLQRSDVSRSDRQILQIELGNLAPQLHQDRIQRAMARRAETIQRALAPPADMQDARARTLESVRRIDGIARRPDGPGFVLMQGSEMIVLDESEVTRLRASVVEALDRAVTRARDMNEYTYSRGQAHLQLNYEEHPYVGFAVSVVSGEEPAELWNRVLDPIQNSNIAATGYRSMGDSVSLTSRAERALYAIEEADRARRLLNQGIERAESSAERIVTGLEITRDVAFTIALSLGAIAAAPVVAAGAAGAGLSGATAFGVTTVGTGAVVGLEGAGLGMVGGMAQEAAAGGSLSDVLASGGREARRWAKRGAVIGVSAGPTQAFRAVLGAGTPGLSTASNLVRSTAAEMGGNAIVGMGETALEGGSAKDILKSGGIGAASGLISGPLGAVTSRISSPTARTLAGMAVGGGTGYLGASIFSDDPNQAWQSAIIGATVSGVSSSHAGSAEMTPGQQRAYEIGRGVRRQARVMVGRARNVLAAAMIGTADAFPPARITGSLPSIIGRDDIALSLRNPALSEPVEAIPAARTGNSSAPDIETTPSSTQEAAPGQPASDVGPASPSQPARTTPGRVSGPEVFEELSRELGLTPPGASQRGAGSAAADALAGGLIGAQGAPGTVDIAFQSHGSATEVRNAYGVTGQQQQSAHVGPTSFLRDVPTYSRRRALTTLLDPATHRAFDDHWKNWAIRQRRAGRVNCTVGEMRQVMFDAIEQIPNMPQRTRNVLRWRMELELNELGLGLGDSIDLPYANISPTSTQ</sequence>
<dbReference type="AlphaFoldDB" id="A0A075MP40"/>
<feature type="compositionally biased region" description="Polar residues" evidence="1">
    <location>
        <begin position="879"/>
        <end position="896"/>
    </location>
</feature>
<reference evidence="3 4" key="1">
    <citation type="journal article" date="2014" name="PLoS ONE">
        <title>Genome Sequence of Candidatus Nitrososphaera evergladensis from Group I.1b Enriched from Everglades Soil Reveals Novel Genomic Features of the Ammonia-Oxidizing Archaea.</title>
        <authorList>
            <person name="Zhalnina K.V."/>
            <person name="Dias R."/>
            <person name="Leonard M.T."/>
            <person name="Dorr de Quadros P."/>
            <person name="Camargo F.A."/>
            <person name="Drew J.C."/>
            <person name="Farmerie W.G."/>
            <person name="Daroub S.H."/>
            <person name="Triplett E.W."/>
        </authorList>
    </citation>
    <scope>NUCLEOTIDE SEQUENCE [LARGE SCALE GENOMIC DNA]</scope>
    <source>
        <strain evidence="3 4">SR1</strain>
    </source>
</reference>
<feature type="compositionally biased region" description="Basic residues" evidence="1">
    <location>
        <begin position="301"/>
        <end position="312"/>
    </location>
</feature>
<feature type="region of interest" description="Disordered" evidence="1">
    <location>
        <begin position="1"/>
        <end position="22"/>
    </location>
</feature>
<accession>A0A075MP40</accession>
<keyword evidence="4" id="KW-1185">Reference proteome</keyword>